<dbReference type="PANTHER" id="PTHR30468">
    <property type="entry name" value="ALPHA-KETOGLUTARATE-DEPENDENT SULFONATE DIOXYGENASE"/>
    <property type="match status" value="1"/>
</dbReference>
<dbReference type="InterPro" id="IPR003819">
    <property type="entry name" value="TauD/TfdA-like"/>
</dbReference>
<proteinExistence type="inferred from homology"/>
<keyword evidence="4" id="KW-0223">Dioxygenase</keyword>
<feature type="domain" description="TauD/TfdA-like" evidence="7">
    <location>
        <begin position="50"/>
        <end position="309"/>
    </location>
</feature>
<evidence type="ECO:0000256" key="4">
    <source>
        <dbReference type="ARBA" id="ARBA00022964"/>
    </source>
</evidence>
<evidence type="ECO:0000313" key="9">
    <source>
        <dbReference type="Proteomes" id="UP001310594"/>
    </source>
</evidence>
<dbReference type="GO" id="GO:0016706">
    <property type="term" value="F:2-oxoglutarate-dependent dioxygenase activity"/>
    <property type="evidence" value="ECO:0007669"/>
    <property type="project" value="TreeGrafter"/>
</dbReference>
<reference evidence="8" key="1">
    <citation type="submission" date="2023-08" db="EMBL/GenBank/DDBJ databases">
        <title>Black Yeasts Isolated from many extreme environments.</title>
        <authorList>
            <person name="Coleine C."/>
            <person name="Stajich J.E."/>
            <person name="Selbmann L."/>
        </authorList>
    </citation>
    <scope>NUCLEOTIDE SEQUENCE</scope>
    <source>
        <strain evidence="8">CCFEE 5810</strain>
    </source>
</reference>
<dbReference type="AlphaFoldDB" id="A0AAN7ZTL7"/>
<dbReference type="GO" id="GO:0046872">
    <property type="term" value="F:metal ion binding"/>
    <property type="evidence" value="ECO:0007669"/>
    <property type="project" value="UniProtKB-KW"/>
</dbReference>
<dbReference type="GO" id="GO:0005737">
    <property type="term" value="C:cytoplasm"/>
    <property type="evidence" value="ECO:0007669"/>
    <property type="project" value="TreeGrafter"/>
</dbReference>
<dbReference type="InterPro" id="IPR051323">
    <property type="entry name" value="AtsK-like"/>
</dbReference>
<keyword evidence="6" id="KW-0408">Iron</keyword>
<dbReference type="Pfam" id="PF02668">
    <property type="entry name" value="TauD"/>
    <property type="match status" value="1"/>
</dbReference>
<evidence type="ECO:0000256" key="3">
    <source>
        <dbReference type="ARBA" id="ARBA00022723"/>
    </source>
</evidence>
<evidence type="ECO:0000256" key="1">
    <source>
        <dbReference type="ARBA" id="ARBA00001954"/>
    </source>
</evidence>
<dbReference type="Proteomes" id="UP001310594">
    <property type="component" value="Unassembled WGS sequence"/>
</dbReference>
<dbReference type="InterPro" id="IPR042098">
    <property type="entry name" value="TauD-like_sf"/>
</dbReference>
<keyword evidence="3" id="KW-0479">Metal-binding</keyword>
<accession>A0AAN7ZTL7</accession>
<protein>
    <recommendedName>
        <fullName evidence="7">TauD/TfdA-like domain-containing protein</fullName>
    </recommendedName>
</protein>
<dbReference type="Gene3D" id="3.60.130.10">
    <property type="entry name" value="Clavaminate synthase-like"/>
    <property type="match status" value="1"/>
</dbReference>
<gene>
    <name evidence="8" type="ORF">LTR97_006989</name>
</gene>
<evidence type="ECO:0000256" key="5">
    <source>
        <dbReference type="ARBA" id="ARBA00023002"/>
    </source>
</evidence>
<dbReference type="SUPFAM" id="SSF51197">
    <property type="entry name" value="Clavaminate synthase-like"/>
    <property type="match status" value="1"/>
</dbReference>
<comment type="cofactor">
    <cofactor evidence="1">
        <name>Fe(2+)</name>
        <dbReference type="ChEBI" id="CHEBI:29033"/>
    </cofactor>
</comment>
<dbReference type="PANTHER" id="PTHR30468:SF1">
    <property type="entry name" value="ALPHA-KETOGLUTARATE-DEPENDENT SULFONATE DIOXYGENASE"/>
    <property type="match status" value="1"/>
</dbReference>
<organism evidence="8 9">
    <name type="scientific">Elasticomyces elasticus</name>
    <dbReference type="NCBI Taxonomy" id="574655"/>
    <lineage>
        <taxon>Eukaryota</taxon>
        <taxon>Fungi</taxon>
        <taxon>Dikarya</taxon>
        <taxon>Ascomycota</taxon>
        <taxon>Pezizomycotina</taxon>
        <taxon>Dothideomycetes</taxon>
        <taxon>Dothideomycetidae</taxon>
        <taxon>Mycosphaerellales</taxon>
        <taxon>Teratosphaeriaceae</taxon>
        <taxon>Elasticomyces</taxon>
    </lineage>
</organism>
<evidence type="ECO:0000256" key="6">
    <source>
        <dbReference type="ARBA" id="ARBA00023004"/>
    </source>
</evidence>
<comment type="caution">
    <text evidence="8">The sequence shown here is derived from an EMBL/GenBank/DDBJ whole genome shotgun (WGS) entry which is preliminary data.</text>
</comment>
<keyword evidence="5" id="KW-0560">Oxidoreductase</keyword>
<evidence type="ECO:0000313" key="8">
    <source>
        <dbReference type="EMBL" id="KAK5698029.1"/>
    </source>
</evidence>
<comment type="similarity">
    <text evidence="2">Belongs to the TfdA dioxygenase family.</text>
</comment>
<dbReference type="EMBL" id="JAVRQU010000010">
    <property type="protein sequence ID" value="KAK5698029.1"/>
    <property type="molecule type" value="Genomic_DNA"/>
</dbReference>
<evidence type="ECO:0000256" key="2">
    <source>
        <dbReference type="ARBA" id="ARBA00005896"/>
    </source>
</evidence>
<evidence type="ECO:0000259" key="7">
    <source>
        <dbReference type="Pfam" id="PF02668"/>
    </source>
</evidence>
<sequence length="402" mass="44778">MTTITTTGLTQKVLDSRPPHPPVAEIVEVQDRAAFADPAKTSLLSAATKVRHLTPYIGTELVGVQLSTLTPAQKDELALLAAERGVVFFRDQDITIDQQYELTTHFGIQDRDPNQVDPRHVTILGHDYDIRQPGSFGAEYHSDHSFEINPPAYTLLRLVRTPDFGGDTMFTSQTALYDKLSPAFQKLVEGIKGVHSSEVKEGYTSSVNRGVQPFRGPVRREHPLVRTHPVTRLKSLFYNPAFVTALSGIKGQEGIHTLNFLREHLHAADDLTVRWKWENSSVAFWDNRVVVHRAIPGGYNAEEREGKRTAVFGEKPFFDPNSESLSEQKARGRGAIYVAPSWASRFATQRRGGSRDAETYAKQRNSICLQPGPITPSQSLQQYPADAVRDLSHLPGVTYPIT</sequence>
<name>A0AAN7ZTL7_9PEZI</name>